<dbReference type="InterPro" id="IPR036955">
    <property type="entry name" value="AP2/ERF_dom_sf"/>
</dbReference>
<evidence type="ECO:0000256" key="7">
    <source>
        <dbReference type="ARBA" id="ARBA00023242"/>
    </source>
</evidence>
<dbReference type="EMBL" id="PJQY01001955">
    <property type="protein sequence ID" value="PQP97907.1"/>
    <property type="molecule type" value="Genomic_DNA"/>
</dbReference>
<dbReference type="GO" id="GO:0005634">
    <property type="term" value="C:nucleus"/>
    <property type="evidence" value="ECO:0007669"/>
    <property type="project" value="UniProtKB-SubCell"/>
</dbReference>
<evidence type="ECO:0000256" key="6">
    <source>
        <dbReference type="ARBA" id="ARBA00023163"/>
    </source>
</evidence>
<dbReference type="GO" id="GO:0003700">
    <property type="term" value="F:DNA-binding transcription factor activity"/>
    <property type="evidence" value="ECO:0007669"/>
    <property type="project" value="InterPro"/>
</dbReference>
<gene>
    <name evidence="11" type="ORF">Pyn_28200</name>
</gene>
<evidence type="ECO:0000256" key="4">
    <source>
        <dbReference type="ARBA" id="ARBA00023125"/>
    </source>
</evidence>
<evidence type="ECO:0000256" key="9">
    <source>
        <dbReference type="SAM" id="MobiDB-lite"/>
    </source>
</evidence>
<evidence type="ECO:0000256" key="2">
    <source>
        <dbReference type="ARBA" id="ARBA00023015"/>
    </source>
</evidence>
<dbReference type="AlphaFoldDB" id="A0A314Y215"/>
<keyword evidence="4" id="KW-0238">DNA-binding</keyword>
<sequence>MTSEASDGDKKLRKRRNGCDSIEDTLAKWKNFNDRFDFAKDGVKKTRRAPSKGSKKGCMKGKGGPENSDCVYRGVRQRTWGKWVAEIREPNIF</sequence>
<evidence type="ECO:0000259" key="10">
    <source>
        <dbReference type="PROSITE" id="PS51032"/>
    </source>
</evidence>
<protein>
    <submittedName>
        <fullName evidence="11">Dehydration-responsive element-binding protein (DREB2)</fullName>
    </submittedName>
</protein>
<keyword evidence="7" id="KW-0539">Nucleus</keyword>
<dbReference type="GO" id="GO:0006950">
    <property type="term" value="P:response to stress"/>
    <property type="evidence" value="ECO:0007669"/>
    <property type="project" value="TreeGrafter"/>
</dbReference>
<comment type="caution">
    <text evidence="11">The sequence shown here is derived from an EMBL/GenBank/DDBJ whole genome shotgun (WGS) entry which is preliminary data.</text>
</comment>
<dbReference type="InterPro" id="IPR016177">
    <property type="entry name" value="DNA-bd_dom_sf"/>
</dbReference>
<reference evidence="11 12" key="1">
    <citation type="submission" date="2018-02" db="EMBL/GenBank/DDBJ databases">
        <title>Draft genome of wild Prunus yedoensis var. nudiflora.</title>
        <authorList>
            <person name="Baek S."/>
            <person name="Kim J.-H."/>
            <person name="Choi K."/>
            <person name="Kim G.-B."/>
            <person name="Cho A."/>
            <person name="Jang H."/>
            <person name="Shin C.-H."/>
            <person name="Yu H.-J."/>
            <person name="Mun J.-H."/>
        </authorList>
    </citation>
    <scope>NUCLEOTIDE SEQUENCE [LARGE SCALE GENOMIC DNA]</scope>
    <source>
        <strain evidence="12">cv. Jeju island</strain>
        <tissue evidence="11">Leaf</tissue>
    </source>
</reference>
<comment type="similarity">
    <text evidence="8">Belongs to the AP2/ERF transcription factor family. ERF subfamily.</text>
</comment>
<keyword evidence="3" id="KW-0346">Stress response</keyword>
<evidence type="ECO:0000313" key="12">
    <source>
        <dbReference type="Proteomes" id="UP000250321"/>
    </source>
</evidence>
<name>A0A314Y215_PRUYE</name>
<dbReference type="Proteomes" id="UP000250321">
    <property type="component" value="Unassembled WGS sequence"/>
</dbReference>
<keyword evidence="12" id="KW-1185">Reference proteome</keyword>
<evidence type="ECO:0000313" key="11">
    <source>
        <dbReference type="EMBL" id="PQP97907.1"/>
    </source>
</evidence>
<keyword evidence="5" id="KW-0010">Activator</keyword>
<dbReference type="OrthoDB" id="1164461at2759"/>
<dbReference type="STRING" id="2094558.A0A314Y215"/>
<dbReference type="Gene3D" id="3.30.730.10">
    <property type="entry name" value="AP2/ERF domain"/>
    <property type="match status" value="1"/>
</dbReference>
<keyword evidence="6" id="KW-0804">Transcription</keyword>
<feature type="region of interest" description="Disordered" evidence="9">
    <location>
        <begin position="43"/>
        <end position="68"/>
    </location>
</feature>
<dbReference type="GO" id="GO:0045893">
    <property type="term" value="P:positive regulation of DNA-templated transcription"/>
    <property type="evidence" value="ECO:0007669"/>
    <property type="project" value="TreeGrafter"/>
</dbReference>
<feature type="domain" description="AP2/ERF" evidence="10">
    <location>
        <begin position="71"/>
        <end position="93"/>
    </location>
</feature>
<dbReference type="PANTHER" id="PTHR31241:SF62">
    <property type="entry name" value="DEHYDRATION-RESPONSIVE ELEMENT-BINDING PROTEIN 2D"/>
    <property type="match status" value="1"/>
</dbReference>
<dbReference type="PROSITE" id="PS51032">
    <property type="entry name" value="AP2_ERF"/>
    <property type="match status" value="1"/>
</dbReference>
<dbReference type="PANTHER" id="PTHR31241">
    <property type="entry name" value="DEHYDRATION-RESPONSIVE ELEMENT-BINDING PROTEIN 2C"/>
    <property type="match status" value="1"/>
</dbReference>
<dbReference type="SUPFAM" id="SSF54171">
    <property type="entry name" value="DNA-binding domain"/>
    <property type="match status" value="1"/>
</dbReference>
<evidence type="ECO:0000256" key="8">
    <source>
        <dbReference type="ARBA" id="ARBA00024343"/>
    </source>
</evidence>
<comment type="subcellular location">
    <subcellularLocation>
        <location evidence="1">Nucleus</location>
    </subcellularLocation>
</comment>
<keyword evidence="2" id="KW-0805">Transcription regulation</keyword>
<evidence type="ECO:0000256" key="1">
    <source>
        <dbReference type="ARBA" id="ARBA00004123"/>
    </source>
</evidence>
<dbReference type="InterPro" id="IPR001471">
    <property type="entry name" value="AP2/ERF_dom"/>
</dbReference>
<accession>A0A314Y215</accession>
<dbReference type="GO" id="GO:0000976">
    <property type="term" value="F:transcription cis-regulatory region binding"/>
    <property type="evidence" value="ECO:0007669"/>
    <property type="project" value="TreeGrafter"/>
</dbReference>
<proteinExistence type="inferred from homology"/>
<organism evidence="11 12">
    <name type="scientific">Prunus yedoensis var. nudiflora</name>
    <dbReference type="NCBI Taxonomy" id="2094558"/>
    <lineage>
        <taxon>Eukaryota</taxon>
        <taxon>Viridiplantae</taxon>
        <taxon>Streptophyta</taxon>
        <taxon>Embryophyta</taxon>
        <taxon>Tracheophyta</taxon>
        <taxon>Spermatophyta</taxon>
        <taxon>Magnoliopsida</taxon>
        <taxon>eudicotyledons</taxon>
        <taxon>Gunneridae</taxon>
        <taxon>Pentapetalae</taxon>
        <taxon>rosids</taxon>
        <taxon>fabids</taxon>
        <taxon>Rosales</taxon>
        <taxon>Rosaceae</taxon>
        <taxon>Amygdaloideae</taxon>
        <taxon>Amygdaleae</taxon>
        <taxon>Prunus</taxon>
    </lineage>
</organism>
<evidence type="ECO:0000256" key="5">
    <source>
        <dbReference type="ARBA" id="ARBA00023159"/>
    </source>
</evidence>
<feature type="compositionally biased region" description="Basic residues" evidence="9">
    <location>
        <begin position="45"/>
        <end position="59"/>
    </location>
</feature>
<evidence type="ECO:0000256" key="3">
    <source>
        <dbReference type="ARBA" id="ARBA00023016"/>
    </source>
</evidence>